<evidence type="ECO:0000313" key="11">
    <source>
        <dbReference type="EMBL" id="HIV24728.1"/>
    </source>
</evidence>
<keyword evidence="4 10" id="KW-0812">Transmembrane</keyword>
<comment type="function">
    <text evidence="10">Catalyzes the transfer of an acyl group from acyl-phosphate (acyl-PO(4)) to glycerol-3-phosphate (G3P) to form lysophosphatidic acid (LPA). This enzyme utilizes acyl-phosphate as fatty acyl donor, but not acyl-CoA or acyl-ACP.</text>
</comment>
<sequence>MERLICLLIGYLFGLIQTSYIYGRACGIDIRTKGSGNAGTTNALRTLGRKAGLVTVLVDSLKCVAAVIVVRLIFGNSHHEIIRLLCIYTSAGVILGHDFPFYLGFRGGKGIAATAGMIIAFLDWRLIVAGIICFFGCFLATHYVSLGSLALSAEFLVGVIILGQLGSFPEMPSGALHEMYLVVALLTAMAYWQHRGNIARLAHGKERKTYLSKKNKKA</sequence>
<accession>A0A9D1P330</accession>
<dbReference type="InterPro" id="IPR003811">
    <property type="entry name" value="G3P_acylTferase_PlsY"/>
</dbReference>
<dbReference type="NCBIfam" id="TIGR00023">
    <property type="entry name" value="glycerol-3-phosphate 1-O-acyltransferase PlsY"/>
    <property type="match status" value="1"/>
</dbReference>
<evidence type="ECO:0000256" key="8">
    <source>
        <dbReference type="ARBA" id="ARBA00023209"/>
    </source>
</evidence>
<evidence type="ECO:0000256" key="9">
    <source>
        <dbReference type="ARBA" id="ARBA00023264"/>
    </source>
</evidence>
<dbReference type="PANTHER" id="PTHR30309">
    <property type="entry name" value="INNER MEMBRANE PROTEIN YGIH"/>
    <property type="match status" value="1"/>
</dbReference>
<evidence type="ECO:0000256" key="1">
    <source>
        <dbReference type="ARBA" id="ARBA00022475"/>
    </source>
</evidence>
<dbReference type="PANTHER" id="PTHR30309:SF0">
    <property type="entry name" value="GLYCEROL-3-PHOSPHATE ACYLTRANSFERASE-RELATED"/>
    <property type="match status" value="1"/>
</dbReference>
<protein>
    <recommendedName>
        <fullName evidence="10">Glycerol-3-phosphate acyltransferase</fullName>
    </recommendedName>
    <alternativeName>
        <fullName evidence="10">Acyl-PO4 G3P acyltransferase</fullName>
    </alternativeName>
    <alternativeName>
        <fullName evidence="10">Acyl-phosphate--glycerol-3-phosphate acyltransferase</fullName>
    </alternativeName>
    <alternativeName>
        <fullName evidence="10">G3P acyltransferase</fullName>
        <shortName evidence="10">GPAT</shortName>
        <ecNumber evidence="10">2.3.1.275</ecNumber>
    </alternativeName>
    <alternativeName>
        <fullName evidence="10">Lysophosphatidic acid synthase</fullName>
        <shortName evidence="10">LPA synthase</shortName>
    </alternativeName>
</protein>
<organism evidence="11 12">
    <name type="scientific">Candidatus Scatomonas pullistercoris</name>
    <dbReference type="NCBI Taxonomy" id="2840920"/>
    <lineage>
        <taxon>Bacteria</taxon>
        <taxon>Bacillati</taxon>
        <taxon>Bacillota</taxon>
        <taxon>Clostridia</taxon>
        <taxon>Lachnospirales</taxon>
        <taxon>Lachnospiraceae</taxon>
        <taxon>Lachnospiraceae incertae sedis</taxon>
        <taxon>Candidatus Scatomonas</taxon>
    </lineage>
</organism>
<keyword evidence="7 10" id="KW-0472">Membrane</keyword>
<keyword evidence="3 10" id="KW-0808">Transferase</keyword>
<dbReference type="SMART" id="SM01207">
    <property type="entry name" value="G3P_acyltransf"/>
    <property type="match status" value="1"/>
</dbReference>
<keyword evidence="8 10" id="KW-0594">Phospholipid biosynthesis</keyword>
<dbReference type="GO" id="GO:0008654">
    <property type="term" value="P:phospholipid biosynthetic process"/>
    <property type="evidence" value="ECO:0007669"/>
    <property type="project" value="UniProtKB-UniRule"/>
</dbReference>
<feature type="transmembrane region" description="Helical" evidence="10">
    <location>
        <begin position="81"/>
        <end position="105"/>
    </location>
</feature>
<comment type="caution">
    <text evidence="11">The sequence shown here is derived from an EMBL/GenBank/DDBJ whole genome shotgun (WGS) entry which is preliminary data.</text>
</comment>
<keyword evidence="1 10" id="KW-1003">Cell membrane</keyword>
<evidence type="ECO:0000256" key="2">
    <source>
        <dbReference type="ARBA" id="ARBA00022516"/>
    </source>
</evidence>
<proteinExistence type="inferred from homology"/>
<keyword evidence="9 10" id="KW-1208">Phospholipid metabolism</keyword>
<comment type="catalytic activity">
    <reaction evidence="10">
        <text>an acyl phosphate + sn-glycerol 3-phosphate = a 1-acyl-sn-glycero-3-phosphate + phosphate</text>
        <dbReference type="Rhea" id="RHEA:34075"/>
        <dbReference type="ChEBI" id="CHEBI:43474"/>
        <dbReference type="ChEBI" id="CHEBI:57597"/>
        <dbReference type="ChEBI" id="CHEBI:57970"/>
        <dbReference type="ChEBI" id="CHEBI:59918"/>
        <dbReference type="EC" id="2.3.1.275"/>
    </reaction>
</comment>
<dbReference type="GO" id="GO:0043772">
    <property type="term" value="F:acyl-phosphate glycerol-3-phosphate acyltransferase activity"/>
    <property type="evidence" value="ECO:0007669"/>
    <property type="project" value="UniProtKB-UniRule"/>
</dbReference>
<evidence type="ECO:0000256" key="7">
    <source>
        <dbReference type="ARBA" id="ARBA00023136"/>
    </source>
</evidence>
<dbReference type="EMBL" id="DVOO01000009">
    <property type="protein sequence ID" value="HIV24728.1"/>
    <property type="molecule type" value="Genomic_DNA"/>
</dbReference>
<dbReference type="Pfam" id="PF02660">
    <property type="entry name" value="G3P_acyltransf"/>
    <property type="match status" value="1"/>
</dbReference>
<keyword evidence="11" id="KW-0012">Acyltransferase</keyword>
<dbReference type="AlphaFoldDB" id="A0A9D1P330"/>
<gene>
    <name evidence="10 11" type="primary">plsY</name>
    <name evidence="11" type="ORF">IAB71_02910</name>
</gene>
<evidence type="ECO:0000256" key="3">
    <source>
        <dbReference type="ARBA" id="ARBA00022679"/>
    </source>
</evidence>
<dbReference type="EC" id="2.3.1.275" evidence="10"/>
<evidence type="ECO:0000256" key="6">
    <source>
        <dbReference type="ARBA" id="ARBA00023098"/>
    </source>
</evidence>
<feature type="transmembrane region" description="Helical" evidence="10">
    <location>
        <begin position="174"/>
        <end position="192"/>
    </location>
</feature>
<reference evidence="11" key="2">
    <citation type="journal article" date="2021" name="PeerJ">
        <title>Extensive microbial diversity within the chicken gut microbiome revealed by metagenomics and culture.</title>
        <authorList>
            <person name="Gilroy R."/>
            <person name="Ravi A."/>
            <person name="Getino M."/>
            <person name="Pursley I."/>
            <person name="Horton D.L."/>
            <person name="Alikhan N.F."/>
            <person name="Baker D."/>
            <person name="Gharbi K."/>
            <person name="Hall N."/>
            <person name="Watson M."/>
            <person name="Adriaenssens E.M."/>
            <person name="Foster-Nyarko E."/>
            <person name="Jarju S."/>
            <person name="Secka A."/>
            <person name="Antonio M."/>
            <person name="Oren A."/>
            <person name="Chaudhuri R.R."/>
            <person name="La Ragione R."/>
            <person name="Hildebrand F."/>
            <person name="Pallen M.J."/>
        </authorList>
    </citation>
    <scope>NUCLEOTIDE SEQUENCE</scope>
    <source>
        <strain evidence="11">CHK188-20938</strain>
    </source>
</reference>
<name>A0A9D1P330_9FIRM</name>
<dbReference type="Proteomes" id="UP000824169">
    <property type="component" value="Unassembled WGS sequence"/>
</dbReference>
<dbReference type="HAMAP" id="MF_01043">
    <property type="entry name" value="PlsY"/>
    <property type="match status" value="1"/>
</dbReference>
<evidence type="ECO:0000256" key="10">
    <source>
        <dbReference type="HAMAP-Rule" id="MF_01043"/>
    </source>
</evidence>
<comment type="subunit">
    <text evidence="10">Probably interacts with PlsX.</text>
</comment>
<feature type="transmembrane region" description="Helical" evidence="10">
    <location>
        <begin position="111"/>
        <end position="139"/>
    </location>
</feature>
<comment type="similarity">
    <text evidence="10">Belongs to the PlsY family.</text>
</comment>
<keyword evidence="6 10" id="KW-0443">Lipid metabolism</keyword>
<evidence type="ECO:0000256" key="5">
    <source>
        <dbReference type="ARBA" id="ARBA00022989"/>
    </source>
</evidence>
<keyword evidence="5 10" id="KW-1133">Transmembrane helix</keyword>
<comment type="subcellular location">
    <subcellularLocation>
        <location evidence="10">Cell membrane</location>
        <topology evidence="10">Multi-pass membrane protein</topology>
    </subcellularLocation>
</comment>
<feature type="transmembrane region" description="Helical" evidence="10">
    <location>
        <begin position="51"/>
        <end position="74"/>
    </location>
</feature>
<comment type="pathway">
    <text evidence="10">Lipid metabolism; phospholipid metabolism.</text>
</comment>
<evidence type="ECO:0000256" key="4">
    <source>
        <dbReference type="ARBA" id="ARBA00022692"/>
    </source>
</evidence>
<keyword evidence="2 10" id="KW-0444">Lipid biosynthesis</keyword>
<feature type="transmembrane region" description="Helical" evidence="10">
    <location>
        <begin position="146"/>
        <end position="168"/>
    </location>
</feature>
<evidence type="ECO:0000313" key="12">
    <source>
        <dbReference type="Proteomes" id="UP000824169"/>
    </source>
</evidence>
<dbReference type="GO" id="GO:0005886">
    <property type="term" value="C:plasma membrane"/>
    <property type="evidence" value="ECO:0007669"/>
    <property type="project" value="UniProtKB-SubCell"/>
</dbReference>
<reference evidence="11" key="1">
    <citation type="submission" date="2020-10" db="EMBL/GenBank/DDBJ databases">
        <authorList>
            <person name="Gilroy R."/>
        </authorList>
    </citation>
    <scope>NUCLEOTIDE SEQUENCE</scope>
    <source>
        <strain evidence="11">CHK188-20938</strain>
    </source>
</reference>